<evidence type="ECO:0008006" key="4">
    <source>
        <dbReference type="Google" id="ProtNLM"/>
    </source>
</evidence>
<dbReference type="Proteomes" id="UP000019471">
    <property type="component" value="Unassembled WGS sequence"/>
</dbReference>
<keyword evidence="1" id="KW-0472">Membrane</keyword>
<dbReference type="HOGENOM" id="CLU_2320141_0_0_1"/>
<dbReference type="InterPro" id="IPR036259">
    <property type="entry name" value="MFS_trans_sf"/>
</dbReference>
<feature type="transmembrane region" description="Helical" evidence="1">
    <location>
        <begin position="20"/>
        <end position="39"/>
    </location>
</feature>
<accession>W9XEZ8</accession>
<gene>
    <name evidence="2" type="ORF">A1O5_00027</name>
</gene>
<sequence>MTFITVFAGPIGLTNVGWKFWPWVLSGNIMAVAFVFFLCPETGGKTLEQVDFLFSKSEFVAGMKKAEAAHDLDEEEGNGNERWIELQGKAAEQRVEVKG</sequence>
<dbReference type="Gene3D" id="1.20.1250.20">
    <property type="entry name" value="MFS general substrate transporter like domains"/>
    <property type="match status" value="1"/>
</dbReference>
<protein>
    <recommendedName>
        <fullName evidence="4">Major facilitator superfamily (MFS) profile domain-containing protein</fullName>
    </recommendedName>
</protein>
<keyword evidence="1" id="KW-0812">Transmembrane</keyword>
<dbReference type="AlphaFoldDB" id="W9XEZ8"/>
<keyword evidence="3" id="KW-1185">Reference proteome</keyword>
<evidence type="ECO:0000313" key="3">
    <source>
        <dbReference type="Proteomes" id="UP000019471"/>
    </source>
</evidence>
<organism evidence="2 3">
    <name type="scientific">Cladophialophora psammophila CBS 110553</name>
    <dbReference type="NCBI Taxonomy" id="1182543"/>
    <lineage>
        <taxon>Eukaryota</taxon>
        <taxon>Fungi</taxon>
        <taxon>Dikarya</taxon>
        <taxon>Ascomycota</taxon>
        <taxon>Pezizomycotina</taxon>
        <taxon>Eurotiomycetes</taxon>
        <taxon>Chaetothyriomycetidae</taxon>
        <taxon>Chaetothyriales</taxon>
        <taxon>Herpotrichiellaceae</taxon>
        <taxon>Cladophialophora</taxon>
    </lineage>
</organism>
<dbReference type="RefSeq" id="XP_007738838.1">
    <property type="nucleotide sequence ID" value="XM_007740648.1"/>
</dbReference>
<dbReference type="EMBL" id="AMGX01000001">
    <property type="protein sequence ID" value="EXJ75521.1"/>
    <property type="molecule type" value="Genomic_DNA"/>
</dbReference>
<comment type="caution">
    <text evidence="2">The sequence shown here is derived from an EMBL/GenBank/DDBJ whole genome shotgun (WGS) entry which is preliminary data.</text>
</comment>
<dbReference type="GeneID" id="19184765"/>
<dbReference type="OrthoDB" id="6133115at2759"/>
<name>W9XEZ8_9EURO</name>
<evidence type="ECO:0000313" key="2">
    <source>
        <dbReference type="EMBL" id="EXJ75521.1"/>
    </source>
</evidence>
<keyword evidence="1" id="KW-1133">Transmembrane helix</keyword>
<reference evidence="2 3" key="1">
    <citation type="submission" date="2013-03" db="EMBL/GenBank/DDBJ databases">
        <title>The Genome Sequence of Cladophialophora psammophila CBS 110553.</title>
        <authorList>
            <consortium name="The Broad Institute Genomics Platform"/>
            <person name="Cuomo C."/>
            <person name="de Hoog S."/>
            <person name="Gorbushina A."/>
            <person name="Walker B."/>
            <person name="Young S.K."/>
            <person name="Zeng Q."/>
            <person name="Gargeya S."/>
            <person name="Fitzgerald M."/>
            <person name="Haas B."/>
            <person name="Abouelleil A."/>
            <person name="Allen A.W."/>
            <person name="Alvarado L."/>
            <person name="Arachchi H.M."/>
            <person name="Berlin A.M."/>
            <person name="Chapman S.B."/>
            <person name="Gainer-Dewar J."/>
            <person name="Goldberg J."/>
            <person name="Griggs A."/>
            <person name="Gujja S."/>
            <person name="Hansen M."/>
            <person name="Howarth C."/>
            <person name="Imamovic A."/>
            <person name="Ireland A."/>
            <person name="Larimer J."/>
            <person name="McCowan C."/>
            <person name="Murphy C."/>
            <person name="Pearson M."/>
            <person name="Poon T.W."/>
            <person name="Priest M."/>
            <person name="Roberts A."/>
            <person name="Saif S."/>
            <person name="Shea T."/>
            <person name="Sisk P."/>
            <person name="Sykes S."/>
            <person name="Wortman J."/>
            <person name="Nusbaum C."/>
            <person name="Birren B."/>
        </authorList>
    </citation>
    <scope>NUCLEOTIDE SEQUENCE [LARGE SCALE GENOMIC DNA]</scope>
    <source>
        <strain evidence="2 3">CBS 110553</strain>
    </source>
</reference>
<proteinExistence type="predicted"/>
<evidence type="ECO:0000256" key="1">
    <source>
        <dbReference type="SAM" id="Phobius"/>
    </source>
</evidence>